<dbReference type="SUPFAM" id="SSF54768">
    <property type="entry name" value="dsRNA-binding domain-like"/>
    <property type="match status" value="1"/>
</dbReference>
<reference evidence="18 19" key="1">
    <citation type="submission" date="2015-03" db="EMBL/GenBank/DDBJ databases">
        <authorList>
            <person name="Murphy D."/>
        </authorList>
    </citation>
    <scope>NUCLEOTIDE SEQUENCE [LARGE SCALE GENOMIC DNA]</scope>
    <source>
        <strain evidence="18 19">OL-4</strain>
    </source>
</reference>
<evidence type="ECO:0000256" key="1">
    <source>
        <dbReference type="ARBA" id="ARBA00000109"/>
    </source>
</evidence>
<organism evidence="18 19">
    <name type="scientific">Syntrophomonas zehnderi OL-4</name>
    <dbReference type="NCBI Taxonomy" id="690567"/>
    <lineage>
        <taxon>Bacteria</taxon>
        <taxon>Bacillati</taxon>
        <taxon>Bacillota</taxon>
        <taxon>Clostridia</taxon>
        <taxon>Eubacteriales</taxon>
        <taxon>Syntrophomonadaceae</taxon>
        <taxon>Syntrophomonas</taxon>
    </lineage>
</organism>
<dbReference type="GO" id="GO:0046872">
    <property type="term" value="F:metal ion binding"/>
    <property type="evidence" value="ECO:0007669"/>
    <property type="project" value="UniProtKB-KW"/>
</dbReference>
<evidence type="ECO:0000256" key="4">
    <source>
        <dbReference type="ARBA" id="ARBA00011738"/>
    </source>
</evidence>
<dbReference type="STRING" id="690567.2503"/>
<keyword evidence="11 15" id="KW-0255">Endonuclease</keyword>
<dbReference type="GO" id="GO:0003725">
    <property type="term" value="F:double-stranded RNA binding"/>
    <property type="evidence" value="ECO:0007669"/>
    <property type="project" value="TreeGrafter"/>
</dbReference>
<evidence type="ECO:0000256" key="3">
    <source>
        <dbReference type="ARBA" id="ARBA00010183"/>
    </source>
</evidence>
<dbReference type="SMART" id="SM00535">
    <property type="entry name" value="RIBOc"/>
    <property type="match status" value="1"/>
</dbReference>
<dbReference type="PROSITE" id="PS50142">
    <property type="entry name" value="RNASE_3_2"/>
    <property type="match status" value="1"/>
</dbReference>
<dbReference type="InterPro" id="IPR011907">
    <property type="entry name" value="RNase_III"/>
</dbReference>
<feature type="binding site" evidence="15">
    <location>
        <position position="120"/>
    </location>
    <ligand>
        <name>Mg(2+)</name>
        <dbReference type="ChEBI" id="CHEBI:18420"/>
    </ligand>
</feature>
<evidence type="ECO:0000256" key="9">
    <source>
        <dbReference type="ARBA" id="ARBA00022722"/>
    </source>
</evidence>
<dbReference type="Pfam" id="PF14622">
    <property type="entry name" value="Ribonucleas_3_3"/>
    <property type="match status" value="1"/>
</dbReference>
<evidence type="ECO:0000256" key="2">
    <source>
        <dbReference type="ARBA" id="ARBA00004496"/>
    </source>
</evidence>
<feature type="domain" description="RNase III" evidence="17">
    <location>
        <begin position="7"/>
        <end position="134"/>
    </location>
</feature>
<evidence type="ECO:0000256" key="15">
    <source>
        <dbReference type="HAMAP-Rule" id="MF_00104"/>
    </source>
</evidence>
<dbReference type="PANTHER" id="PTHR11207">
    <property type="entry name" value="RIBONUCLEASE III"/>
    <property type="match status" value="1"/>
</dbReference>
<keyword evidence="9 15" id="KW-0540">Nuclease</keyword>
<sequence length="234" mass="26528">MKTRSVIKKFLLNQDISYEDEEIMEMALIHPSYAQEQNNHHNNQRLEFLGDAILDFIVAEYLYNHYPDKAEGDLTQIRARVVCEKSLAEAAGRINLGQYILLGRGEEMSGGRQRKSILADTMEAIIGAIYLDQGIEAVRIFILKHLEKTIKATAEGDYQDYKSRLQEIVQARSRDNVYYQIIDEDGPAHAKVFVAGVFHNNRLLASGQGKSKKEAEQNAAEKVFKDPGILDELL</sequence>
<dbReference type="InterPro" id="IPR036389">
    <property type="entry name" value="RNase_III_sf"/>
</dbReference>
<evidence type="ECO:0000259" key="17">
    <source>
        <dbReference type="PROSITE" id="PS50142"/>
    </source>
</evidence>
<keyword evidence="15" id="KW-0699">rRNA-binding</keyword>
<evidence type="ECO:0000259" key="16">
    <source>
        <dbReference type="PROSITE" id="PS50137"/>
    </source>
</evidence>
<dbReference type="CDD" id="cd00593">
    <property type="entry name" value="RIBOc"/>
    <property type="match status" value="1"/>
</dbReference>
<feature type="domain" description="DRBM" evidence="16">
    <location>
        <begin position="160"/>
        <end position="225"/>
    </location>
</feature>
<dbReference type="AlphaFoldDB" id="A0A0E4C9N4"/>
<keyword evidence="6 15" id="KW-0698">rRNA processing</keyword>
<dbReference type="InterPro" id="IPR000999">
    <property type="entry name" value="RNase_III_dom"/>
</dbReference>
<dbReference type="FunFam" id="3.30.160.20:FF:000003">
    <property type="entry name" value="Ribonuclease 3"/>
    <property type="match status" value="1"/>
</dbReference>
<name>A0A0E4C9N4_9FIRM</name>
<comment type="catalytic activity">
    <reaction evidence="1 15">
        <text>Endonucleolytic cleavage to 5'-phosphomonoester.</text>
        <dbReference type="EC" id="3.1.26.3"/>
    </reaction>
</comment>
<dbReference type="PROSITE" id="PS50137">
    <property type="entry name" value="DS_RBD"/>
    <property type="match status" value="1"/>
</dbReference>
<keyword evidence="12 15" id="KW-0378">Hydrolase</keyword>
<feature type="binding site" evidence="15">
    <location>
        <position position="47"/>
    </location>
    <ligand>
        <name>Mg(2+)</name>
        <dbReference type="ChEBI" id="CHEBI:18420"/>
    </ligand>
</feature>
<dbReference type="HAMAP" id="MF_00104">
    <property type="entry name" value="RNase_III"/>
    <property type="match status" value="1"/>
</dbReference>
<dbReference type="SUPFAM" id="SSF69065">
    <property type="entry name" value="RNase III domain-like"/>
    <property type="match status" value="1"/>
</dbReference>
<dbReference type="PROSITE" id="PS00517">
    <property type="entry name" value="RNASE_3_1"/>
    <property type="match status" value="1"/>
</dbReference>
<feature type="active site" evidence="15">
    <location>
        <position position="51"/>
    </location>
</feature>
<dbReference type="Gene3D" id="1.10.1520.10">
    <property type="entry name" value="Ribonuclease III domain"/>
    <property type="match status" value="1"/>
</dbReference>
<evidence type="ECO:0000256" key="10">
    <source>
        <dbReference type="ARBA" id="ARBA00022723"/>
    </source>
</evidence>
<feature type="active site" evidence="15">
    <location>
        <position position="123"/>
    </location>
</feature>
<dbReference type="GO" id="GO:0004525">
    <property type="term" value="F:ribonuclease III activity"/>
    <property type="evidence" value="ECO:0007669"/>
    <property type="project" value="UniProtKB-UniRule"/>
</dbReference>
<comment type="function">
    <text evidence="15">Digests double-stranded RNA. Involved in the processing of primary rRNA transcript to yield the immediate precursors to the large and small rRNAs (23S and 16S). Processes some mRNAs, and tRNAs when they are encoded in the rRNA operon. Processes pre-crRNA and tracrRNA of type II CRISPR loci if present in the organism.</text>
</comment>
<dbReference type="GO" id="GO:0006364">
    <property type="term" value="P:rRNA processing"/>
    <property type="evidence" value="ECO:0007669"/>
    <property type="project" value="UniProtKB-UniRule"/>
</dbReference>
<dbReference type="PANTHER" id="PTHR11207:SF0">
    <property type="entry name" value="RIBONUCLEASE 3"/>
    <property type="match status" value="1"/>
</dbReference>
<evidence type="ECO:0000256" key="12">
    <source>
        <dbReference type="ARBA" id="ARBA00022801"/>
    </source>
</evidence>
<protein>
    <recommendedName>
        <fullName evidence="15">Ribonuclease 3</fullName>
        <ecNumber evidence="15">3.1.26.3</ecNumber>
    </recommendedName>
    <alternativeName>
        <fullName evidence="15">Ribonuclease III</fullName>
        <shortName evidence="15">RNase III</shortName>
    </alternativeName>
</protein>
<proteinExistence type="inferred from homology"/>
<keyword evidence="10 15" id="KW-0479">Metal-binding</keyword>
<evidence type="ECO:0000256" key="6">
    <source>
        <dbReference type="ARBA" id="ARBA00022552"/>
    </source>
</evidence>
<comment type="subcellular location">
    <subcellularLocation>
        <location evidence="2 15">Cytoplasm</location>
    </subcellularLocation>
</comment>
<dbReference type="CDD" id="cd10845">
    <property type="entry name" value="DSRM_RNAse_III_family"/>
    <property type="match status" value="1"/>
</dbReference>
<dbReference type="FunFam" id="1.10.1520.10:FF:000001">
    <property type="entry name" value="Ribonuclease 3"/>
    <property type="match status" value="1"/>
</dbReference>
<keyword evidence="19" id="KW-1185">Reference proteome</keyword>
<dbReference type="GO" id="GO:0005737">
    <property type="term" value="C:cytoplasm"/>
    <property type="evidence" value="ECO:0007669"/>
    <property type="project" value="UniProtKB-SubCell"/>
</dbReference>
<dbReference type="EMBL" id="CGIH01000049">
    <property type="protein sequence ID" value="CFY05341.1"/>
    <property type="molecule type" value="Genomic_DNA"/>
</dbReference>
<gene>
    <name evidence="15" type="primary">rnc</name>
    <name evidence="18" type="ORF">2503</name>
</gene>
<keyword evidence="8 15" id="KW-0819">tRNA processing</keyword>
<keyword evidence="5 15" id="KW-0963">Cytoplasm</keyword>
<comment type="subunit">
    <text evidence="4 15">Homodimer.</text>
</comment>
<dbReference type="GO" id="GO:0042802">
    <property type="term" value="F:identical protein binding"/>
    <property type="evidence" value="ECO:0007669"/>
    <property type="project" value="UniProtKB-ARBA"/>
</dbReference>
<dbReference type="Gene3D" id="3.30.160.20">
    <property type="match status" value="1"/>
</dbReference>
<evidence type="ECO:0000256" key="5">
    <source>
        <dbReference type="ARBA" id="ARBA00022490"/>
    </source>
</evidence>
<dbReference type="RefSeq" id="WP_046499809.1">
    <property type="nucleotide sequence ID" value="NZ_CGIH01000049.1"/>
</dbReference>
<keyword evidence="13 15" id="KW-0460">Magnesium</keyword>
<evidence type="ECO:0000313" key="19">
    <source>
        <dbReference type="Proteomes" id="UP000045545"/>
    </source>
</evidence>
<evidence type="ECO:0000256" key="7">
    <source>
        <dbReference type="ARBA" id="ARBA00022664"/>
    </source>
</evidence>
<dbReference type="SMART" id="SM00358">
    <property type="entry name" value="DSRM"/>
    <property type="match status" value="1"/>
</dbReference>
<dbReference type="EC" id="3.1.26.3" evidence="15"/>
<evidence type="ECO:0000313" key="18">
    <source>
        <dbReference type="EMBL" id="CFY05341.1"/>
    </source>
</evidence>
<evidence type="ECO:0000256" key="14">
    <source>
        <dbReference type="ARBA" id="ARBA00022884"/>
    </source>
</evidence>
<comment type="similarity">
    <text evidence="3">Belongs to the ribonuclease III family.</text>
</comment>
<evidence type="ECO:0000256" key="8">
    <source>
        <dbReference type="ARBA" id="ARBA00022694"/>
    </source>
</evidence>
<evidence type="ECO:0000256" key="11">
    <source>
        <dbReference type="ARBA" id="ARBA00022759"/>
    </source>
</evidence>
<dbReference type="InterPro" id="IPR014720">
    <property type="entry name" value="dsRBD_dom"/>
</dbReference>
<evidence type="ECO:0000256" key="13">
    <source>
        <dbReference type="ARBA" id="ARBA00022842"/>
    </source>
</evidence>
<keyword evidence="7 15" id="KW-0507">mRNA processing</keyword>
<comment type="cofactor">
    <cofactor evidence="15">
        <name>Mg(2+)</name>
        <dbReference type="ChEBI" id="CHEBI:18420"/>
    </cofactor>
</comment>
<accession>A0A0E4C9N4</accession>
<dbReference type="GO" id="GO:0008033">
    <property type="term" value="P:tRNA processing"/>
    <property type="evidence" value="ECO:0007669"/>
    <property type="project" value="UniProtKB-KW"/>
</dbReference>
<dbReference type="OrthoDB" id="9805026at2"/>
<keyword evidence="14 15" id="KW-0694">RNA-binding</keyword>
<dbReference type="GO" id="GO:0010468">
    <property type="term" value="P:regulation of gene expression"/>
    <property type="evidence" value="ECO:0007669"/>
    <property type="project" value="TreeGrafter"/>
</dbReference>
<dbReference type="NCBIfam" id="TIGR02191">
    <property type="entry name" value="RNaseIII"/>
    <property type="match status" value="1"/>
</dbReference>
<dbReference type="GO" id="GO:0006397">
    <property type="term" value="P:mRNA processing"/>
    <property type="evidence" value="ECO:0007669"/>
    <property type="project" value="UniProtKB-UniRule"/>
</dbReference>
<dbReference type="GO" id="GO:0019843">
    <property type="term" value="F:rRNA binding"/>
    <property type="evidence" value="ECO:0007669"/>
    <property type="project" value="UniProtKB-KW"/>
</dbReference>
<dbReference type="Pfam" id="PF00035">
    <property type="entry name" value="dsrm"/>
    <property type="match status" value="1"/>
</dbReference>
<feature type="binding site" evidence="15">
    <location>
        <position position="123"/>
    </location>
    <ligand>
        <name>Mg(2+)</name>
        <dbReference type="ChEBI" id="CHEBI:18420"/>
    </ligand>
</feature>
<dbReference type="Proteomes" id="UP000045545">
    <property type="component" value="Unassembled WGS sequence"/>
</dbReference>